<dbReference type="InterPro" id="IPR003749">
    <property type="entry name" value="ThiS/MoaD-like"/>
</dbReference>
<dbReference type="InterPro" id="IPR010035">
    <property type="entry name" value="Thi_S"/>
</dbReference>
<dbReference type="PANTHER" id="PTHR34472">
    <property type="entry name" value="SULFUR CARRIER PROTEIN THIS"/>
    <property type="match status" value="1"/>
</dbReference>
<accession>A0A150F761</accession>
<dbReference type="Proteomes" id="UP000075430">
    <property type="component" value="Unassembled WGS sequence"/>
</dbReference>
<evidence type="ECO:0000313" key="1">
    <source>
        <dbReference type="EMBL" id="KXZ18921.1"/>
    </source>
</evidence>
<dbReference type="EMBL" id="LSBA01000016">
    <property type="protein sequence ID" value="KXZ18921.1"/>
    <property type="molecule type" value="Genomic_DNA"/>
</dbReference>
<dbReference type="InterPro" id="IPR012675">
    <property type="entry name" value="Beta-grasp_dom_sf"/>
</dbReference>
<protein>
    <submittedName>
        <fullName evidence="1">Thiamine biosynthesis protein ThiS</fullName>
    </submittedName>
</protein>
<dbReference type="PANTHER" id="PTHR34472:SF1">
    <property type="entry name" value="SULFUR CARRIER PROTEIN THIS"/>
    <property type="match status" value="1"/>
</dbReference>
<dbReference type="NCBIfam" id="TIGR01683">
    <property type="entry name" value="thiS"/>
    <property type="match status" value="1"/>
</dbReference>
<dbReference type="OrthoDB" id="9798559at2"/>
<comment type="caution">
    <text evidence="1">The sequence shown here is derived from an EMBL/GenBank/DDBJ whole genome shotgun (WGS) entry which is preliminary data.</text>
</comment>
<name>A0A150F761_9BACI</name>
<dbReference type="Pfam" id="PF02597">
    <property type="entry name" value="ThiS"/>
    <property type="match status" value="1"/>
</dbReference>
<evidence type="ECO:0000313" key="2">
    <source>
        <dbReference type="Proteomes" id="UP000075430"/>
    </source>
</evidence>
<reference evidence="2" key="1">
    <citation type="submission" date="2016-02" db="EMBL/GenBank/DDBJ databases">
        <authorList>
            <person name="Dunlap C."/>
        </authorList>
    </citation>
    <scope>NUCLEOTIDE SEQUENCE [LARGE SCALE GENOMIC DNA]</scope>
    <source>
        <strain evidence="2">NRRL B-41092</strain>
    </source>
</reference>
<dbReference type="AlphaFoldDB" id="A0A150F761"/>
<dbReference type="RefSeq" id="WP_061521839.1">
    <property type="nucleotide sequence ID" value="NZ_JAJJBV010000004.1"/>
</dbReference>
<proteinExistence type="predicted"/>
<dbReference type="CDD" id="cd00565">
    <property type="entry name" value="Ubl_ThiS"/>
    <property type="match status" value="1"/>
</dbReference>
<gene>
    <name evidence="1" type="ORF">AXI58_16355</name>
</gene>
<dbReference type="Gene3D" id="3.10.20.30">
    <property type="match status" value="1"/>
</dbReference>
<dbReference type="InterPro" id="IPR016155">
    <property type="entry name" value="Mopterin_synth/thiamin_S_b"/>
</dbReference>
<sequence length="67" mass="7797">MILQLNGKQIEWAKEKGTIQDLLEFYHLDQKIVVVERNKEIIEKKNYRNAGLCDRDVIEIVHFVGGG</sequence>
<dbReference type="SUPFAM" id="SSF54285">
    <property type="entry name" value="MoaD/ThiS"/>
    <property type="match status" value="1"/>
</dbReference>
<keyword evidence="2" id="KW-1185">Reference proteome</keyword>
<dbReference type="STRING" id="1793963.AXI58_16355"/>
<organism evidence="1 2">
    <name type="scientific">Bacillus nakamurai</name>
    <dbReference type="NCBI Taxonomy" id="1793963"/>
    <lineage>
        <taxon>Bacteria</taxon>
        <taxon>Bacillati</taxon>
        <taxon>Bacillota</taxon>
        <taxon>Bacilli</taxon>
        <taxon>Bacillales</taxon>
        <taxon>Bacillaceae</taxon>
        <taxon>Bacillus</taxon>
    </lineage>
</organism>